<protein>
    <submittedName>
        <fullName evidence="2">Enoyl-CoA hydratase</fullName>
    </submittedName>
</protein>
<dbReference type="SUPFAM" id="SSF52096">
    <property type="entry name" value="ClpP/crotonase"/>
    <property type="match status" value="1"/>
</dbReference>
<dbReference type="EMBL" id="PDDY01000004">
    <property type="protein sequence ID" value="PEH38466.1"/>
    <property type="molecule type" value="Genomic_DNA"/>
</dbReference>
<dbReference type="GO" id="GO:0006635">
    <property type="term" value="P:fatty acid beta-oxidation"/>
    <property type="evidence" value="ECO:0007669"/>
    <property type="project" value="UniProtKB-UniPathway"/>
</dbReference>
<dbReference type="RefSeq" id="WP_098154038.1">
    <property type="nucleotide sequence ID" value="NZ_CADEQH010000030.1"/>
</dbReference>
<gene>
    <name evidence="2" type="ORF">CRM94_29200</name>
</gene>
<sequence>MSSHHFQLDIDKGVAHLQLSRPDQFNVMDRAFFTGLRDHVRALDQGGEVRALVISSTGKHFSAGMDFQEFARMMGDFDTGSPRRRLGFQHALAGLMNCFDVLDKARFPVICAVQGGCIGGGLDLAAACDIRLCSTDAFFCLQETQIGMTADLGVLQRLGRLIPAGAARQMAYTSERVGAERALALGLVNAVLPDAGALLQRAMELAREIAAKSPLAVAGTKLAMNFARDHGTDESLRQMAVLQSAIFDPADLLAAVQAWQTRRDPDFDDLPPLFELETPRAG</sequence>
<accession>A0A2A7S4I9</accession>
<dbReference type="CDD" id="cd06558">
    <property type="entry name" value="crotonase-like"/>
    <property type="match status" value="1"/>
</dbReference>
<dbReference type="Gene3D" id="3.90.226.10">
    <property type="entry name" value="2-enoyl-CoA Hydratase, Chain A, domain 1"/>
    <property type="match status" value="1"/>
</dbReference>
<dbReference type="Gene3D" id="1.10.12.10">
    <property type="entry name" value="Lyase 2-enoyl-coa Hydratase, Chain A, domain 2"/>
    <property type="match status" value="1"/>
</dbReference>
<reference evidence="3" key="1">
    <citation type="submission" date="2017-09" db="EMBL/GenBank/DDBJ databases">
        <title>FDA dAtabase for Regulatory Grade micrObial Sequences (FDA-ARGOS): Supporting development and validation of Infectious Disease Dx tests.</title>
        <authorList>
            <person name="Minogue T."/>
            <person name="Wolcott M."/>
            <person name="Wasieloski L."/>
            <person name="Aguilar W."/>
            <person name="Moore D."/>
            <person name="Tallon L."/>
            <person name="Sadzewicz L."/>
            <person name="Ott S."/>
            <person name="Zhao X."/>
            <person name="Nagaraj S."/>
            <person name="Vavikolanu K."/>
            <person name="Aluvathingal J."/>
            <person name="Nadendla S."/>
            <person name="Sichtig H."/>
        </authorList>
    </citation>
    <scope>NUCLEOTIDE SEQUENCE [LARGE SCALE GENOMIC DNA]</scope>
    <source>
        <strain evidence="3">FDAARGOS_390</strain>
    </source>
</reference>
<dbReference type="InterPro" id="IPR029045">
    <property type="entry name" value="ClpP/crotonase-like_dom_sf"/>
</dbReference>
<name>A0A2A7S4I9_BURGA</name>
<dbReference type="Proteomes" id="UP000220629">
    <property type="component" value="Unassembled WGS sequence"/>
</dbReference>
<comment type="similarity">
    <text evidence="1">Belongs to the enoyl-CoA hydratase/isomerase family.</text>
</comment>
<organism evidence="2 3">
    <name type="scientific">Burkholderia gladioli</name>
    <name type="common">Pseudomonas marginata</name>
    <name type="synonym">Phytomonas marginata</name>
    <dbReference type="NCBI Taxonomy" id="28095"/>
    <lineage>
        <taxon>Bacteria</taxon>
        <taxon>Pseudomonadati</taxon>
        <taxon>Pseudomonadota</taxon>
        <taxon>Betaproteobacteria</taxon>
        <taxon>Burkholderiales</taxon>
        <taxon>Burkholderiaceae</taxon>
        <taxon>Burkholderia</taxon>
    </lineage>
</organism>
<dbReference type="PANTHER" id="PTHR43149">
    <property type="entry name" value="ENOYL-COA HYDRATASE"/>
    <property type="match status" value="1"/>
</dbReference>
<evidence type="ECO:0000313" key="3">
    <source>
        <dbReference type="Proteomes" id="UP000220629"/>
    </source>
</evidence>
<comment type="caution">
    <text evidence="2">The sequence shown here is derived from an EMBL/GenBank/DDBJ whole genome shotgun (WGS) entry which is preliminary data.</text>
</comment>
<dbReference type="InterPro" id="IPR014748">
    <property type="entry name" value="Enoyl-CoA_hydra_C"/>
</dbReference>
<evidence type="ECO:0000256" key="1">
    <source>
        <dbReference type="ARBA" id="ARBA00005254"/>
    </source>
</evidence>
<dbReference type="Pfam" id="PF00378">
    <property type="entry name" value="ECH_1"/>
    <property type="match status" value="1"/>
</dbReference>
<dbReference type="GO" id="GO:0016853">
    <property type="term" value="F:isomerase activity"/>
    <property type="evidence" value="ECO:0007669"/>
    <property type="project" value="InterPro"/>
</dbReference>
<evidence type="ECO:0000313" key="2">
    <source>
        <dbReference type="EMBL" id="PEH38466.1"/>
    </source>
</evidence>
<dbReference type="UniPathway" id="UPA00659"/>
<proteinExistence type="inferred from homology"/>
<dbReference type="InterPro" id="IPR045002">
    <property type="entry name" value="Ech1-like"/>
</dbReference>
<dbReference type="AlphaFoldDB" id="A0A2A7S4I9"/>
<dbReference type="InterPro" id="IPR001753">
    <property type="entry name" value="Enoyl-CoA_hydra/iso"/>
</dbReference>